<evidence type="ECO:0000313" key="10">
    <source>
        <dbReference type="Proteomes" id="UP001372834"/>
    </source>
</evidence>
<gene>
    <name evidence="9" type="ORF">RUM43_001408</name>
</gene>
<feature type="domain" description="Saposin B-type" evidence="7">
    <location>
        <begin position="879"/>
        <end position="961"/>
    </location>
</feature>
<accession>A0AAN8XTV2</accession>
<comment type="caution">
    <text evidence="9">The sequence shown here is derived from an EMBL/GenBank/DDBJ whole genome shotgun (WGS) entry which is preliminary data.</text>
</comment>
<feature type="domain" description="Saposin B-type" evidence="7">
    <location>
        <begin position="79"/>
        <end position="161"/>
    </location>
</feature>
<name>A0AAN8XTV2_POLSC</name>
<dbReference type="Proteomes" id="UP001372834">
    <property type="component" value="Unassembled WGS sequence"/>
</dbReference>
<keyword evidence="3" id="KW-0732">Signal</keyword>
<dbReference type="SMART" id="SM00741">
    <property type="entry name" value="SapB"/>
    <property type="match status" value="7"/>
</dbReference>
<keyword evidence="4" id="KW-0677">Repeat</keyword>
<feature type="domain" description="Saposin B-type" evidence="7">
    <location>
        <begin position="168"/>
        <end position="246"/>
    </location>
</feature>
<organism evidence="9 10">
    <name type="scientific">Polyplax serrata</name>
    <name type="common">Common mouse louse</name>
    <dbReference type="NCBI Taxonomy" id="468196"/>
    <lineage>
        <taxon>Eukaryota</taxon>
        <taxon>Metazoa</taxon>
        <taxon>Ecdysozoa</taxon>
        <taxon>Arthropoda</taxon>
        <taxon>Hexapoda</taxon>
        <taxon>Insecta</taxon>
        <taxon>Pterygota</taxon>
        <taxon>Neoptera</taxon>
        <taxon>Paraneoptera</taxon>
        <taxon>Psocodea</taxon>
        <taxon>Troctomorpha</taxon>
        <taxon>Phthiraptera</taxon>
        <taxon>Anoplura</taxon>
        <taxon>Polyplacidae</taxon>
        <taxon>Polyplax</taxon>
    </lineage>
</organism>
<evidence type="ECO:0000256" key="2">
    <source>
        <dbReference type="ARBA" id="ARBA00022525"/>
    </source>
</evidence>
<dbReference type="InterPro" id="IPR011001">
    <property type="entry name" value="Saposin-like"/>
</dbReference>
<dbReference type="Pfam" id="PF05184">
    <property type="entry name" value="SapB_1"/>
    <property type="match status" value="3"/>
</dbReference>
<evidence type="ECO:0000256" key="1">
    <source>
        <dbReference type="ARBA" id="ARBA00004613"/>
    </source>
</evidence>
<protein>
    <recommendedName>
        <fullName evidence="11">Proactivator polypeptide</fullName>
    </recommendedName>
</protein>
<evidence type="ECO:0000259" key="8">
    <source>
        <dbReference type="PROSITE" id="PS51110"/>
    </source>
</evidence>
<dbReference type="Pfam" id="PF03489">
    <property type="entry name" value="SapB_2"/>
    <property type="match status" value="3"/>
</dbReference>
<dbReference type="Gene3D" id="1.10.225.10">
    <property type="entry name" value="Saposin-like"/>
    <property type="match status" value="6"/>
</dbReference>
<dbReference type="PANTHER" id="PTHR11480">
    <property type="entry name" value="SAPOSIN-RELATED"/>
    <property type="match status" value="1"/>
</dbReference>
<evidence type="ECO:0000256" key="4">
    <source>
        <dbReference type="ARBA" id="ARBA00022737"/>
    </source>
</evidence>
<keyword evidence="6" id="KW-0325">Glycoprotein</keyword>
<reference evidence="9 10" key="1">
    <citation type="submission" date="2023-10" db="EMBL/GenBank/DDBJ databases">
        <title>Genomes of two closely related lineages of the louse Polyplax serrata with different host specificities.</title>
        <authorList>
            <person name="Martinu J."/>
            <person name="Tarabai H."/>
            <person name="Stefka J."/>
            <person name="Hypsa V."/>
        </authorList>
    </citation>
    <scope>NUCLEOTIDE SEQUENCE [LARGE SCALE GENOMIC DNA]</scope>
    <source>
        <strain evidence="9">HR10_N</strain>
    </source>
</reference>
<dbReference type="GO" id="GO:0005737">
    <property type="term" value="C:cytoplasm"/>
    <property type="evidence" value="ECO:0007669"/>
    <property type="project" value="UniProtKB-ARBA"/>
</dbReference>
<keyword evidence="2" id="KW-0964">Secreted</keyword>
<sequence length="1019" mass="114099">MSRNVYACPENIISLIASYEASPAAFPELKDKFTISAHSLADPGCGPESCNDLKTVKACQNVQYCISSVWSKKQYSGPTDNVCQICLEMVKEARDVLQSNETMSELKQVLEGTCEFLRIKPAVEECDKLADEFAVELVQILASQMEPRAVCSIAKLCNNAKLREEQINSDECTTCQAFVTSAADAVQKAPDSDLLHEYNKICRALGTYSDGCTSYLYRNSETILKQTREALANQPCEASLMCPRRSTVSVSERLSHISNQTWQKSKENMCTLCPRFMKQFHFLLKGQKNDVKLMSWARDLCTSLSLPDDTCFSSVKLLLTLLNSNTDYQYICKEGLGICQDDFQPVTPQSPKKVNKLSRVVISGDTLNIRPINNNKRVELSFGDPLPGPFKALPLHRLMSPDIGECQACTNMFNAVSQYIGSHQEYVDSILRITCNETNQYEKCLNFTKDYGFLFKDSSHIEPEKVCPAMVPFCDGKPSGLPFAQATPEKNCNFCVDVLDSLNFSTRTKAAEEQIKLALKDTCKKTPTARREICNQIAENFIKNIMASVTGDLSSFDTCGYLNLCGTDTNVPKVQKPTDEPMCKACLLVAQYMYDELKDKSNIEVLEEMLRGVCKKLPDNVSGTCQMVVDLYMGDLIQMLTNMITPSELCHQIHFCPNKLPTRDVPKKDVVVKAESEKKVPCSFCLTAVNMVINQLKDNKTEDEIRNALDHLCTYMPEEVRDTCKTLINQYTDEIVDMIIADFNATEICIYLKLCGPKSEALWKEPNQDFGFSIATNEIWRKYNPKGACYFCRLMEKSIAVNREQGADGMYGLLTDVCLMDGGEMYAECAKRFAEEIVPVGRKALLKMSNICSEMNVCPKEEEHNFTPEEKVFQQVQKAVQECAMCESITGIVVRHLKLNASKYDFAGNASTLCSSVPDDKKEMCESMLTSYAPSIVNLLTIKKVEPNNVCFEVALCDKSAQTKINLPVSSLDQSGLKNVDNTTDCLKGPSYWCANLANAKKCGTVLHCRETVWKYQKL</sequence>
<comment type="subcellular location">
    <subcellularLocation>
        <location evidence="1">Secreted</location>
    </subcellularLocation>
</comment>
<evidence type="ECO:0000259" key="7">
    <source>
        <dbReference type="PROSITE" id="PS50015"/>
    </source>
</evidence>
<dbReference type="GO" id="GO:0006629">
    <property type="term" value="P:lipid metabolic process"/>
    <property type="evidence" value="ECO:0007669"/>
    <property type="project" value="InterPro"/>
</dbReference>
<evidence type="ECO:0000313" key="9">
    <source>
        <dbReference type="EMBL" id="KAK6645132.1"/>
    </source>
</evidence>
<dbReference type="InterPro" id="IPR007856">
    <property type="entry name" value="SapB_1"/>
</dbReference>
<keyword evidence="5" id="KW-1015">Disulfide bond</keyword>
<dbReference type="InterPro" id="IPR008139">
    <property type="entry name" value="SaposinB_dom"/>
</dbReference>
<proteinExistence type="predicted"/>
<dbReference type="InterPro" id="IPR008138">
    <property type="entry name" value="SapB_2"/>
</dbReference>
<dbReference type="PROSITE" id="PS51110">
    <property type="entry name" value="SAP_A"/>
    <property type="match status" value="1"/>
</dbReference>
<evidence type="ECO:0000256" key="3">
    <source>
        <dbReference type="ARBA" id="ARBA00022729"/>
    </source>
</evidence>
<feature type="domain" description="Saposin B-type" evidence="7">
    <location>
        <begin position="678"/>
        <end position="759"/>
    </location>
</feature>
<feature type="domain" description="Saposin B-type" evidence="7">
    <location>
        <begin position="488"/>
        <end position="569"/>
    </location>
</feature>
<feature type="domain" description="Saposin B-type" evidence="7">
    <location>
        <begin position="579"/>
        <end position="660"/>
    </location>
</feature>
<dbReference type="InterPro" id="IPR051428">
    <property type="entry name" value="Sphingo_Act-Surfact_Prot"/>
</dbReference>
<dbReference type="EMBL" id="JAWJWE010000001">
    <property type="protein sequence ID" value="KAK6645132.1"/>
    <property type="molecule type" value="Genomic_DNA"/>
</dbReference>
<evidence type="ECO:0000256" key="5">
    <source>
        <dbReference type="ARBA" id="ARBA00023157"/>
    </source>
</evidence>
<dbReference type="Pfam" id="PF02199">
    <property type="entry name" value="SapA"/>
    <property type="match status" value="1"/>
</dbReference>
<dbReference type="SUPFAM" id="SSF47862">
    <property type="entry name" value="Saposin"/>
    <property type="match status" value="7"/>
</dbReference>
<dbReference type="SMART" id="SM00162">
    <property type="entry name" value="SAPA"/>
    <property type="match status" value="2"/>
</dbReference>
<evidence type="ECO:0000256" key="6">
    <source>
        <dbReference type="ARBA" id="ARBA00023180"/>
    </source>
</evidence>
<dbReference type="PROSITE" id="PS50015">
    <property type="entry name" value="SAP_B"/>
    <property type="match status" value="6"/>
</dbReference>
<feature type="domain" description="Saposin A-type" evidence="8">
    <location>
        <begin position="979"/>
        <end position="1019"/>
    </location>
</feature>
<dbReference type="AlphaFoldDB" id="A0AAN8XTV2"/>
<dbReference type="GO" id="GO:0005576">
    <property type="term" value="C:extracellular region"/>
    <property type="evidence" value="ECO:0007669"/>
    <property type="project" value="UniProtKB-SubCell"/>
</dbReference>
<dbReference type="InterPro" id="IPR003119">
    <property type="entry name" value="SAP_A"/>
</dbReference>
<evidence type="ECO:0008006" key="11">
    <source>
        <dbReference type="Google" id="ProtNLM"/>
    </source>
</evidence>